<organism evidence="2 3">
    <name type="scientific">Arthrobotrys conoides</name>
    <dbReference type="NCBI Taxonomy" id="74498"/>
    <lineage>
        <taxon>Eukaryota</taxon>
        <taxon>Fungi</taxon>
        <taxon>Dikarya</taxon>
        <taxon>Ascomycota</taxon>
        <taxon>Pezizomycotina</taxon>
        <taxon>Orbiliomycetes</taxon>
        <taxon>Orbiliales</taxon>
        <taxon>Orbiliaceae</taxon>
        <taxon>Arthrobotrys</taxon>
    </lineage>
</organism>
<gene>
    <name evidence="2" type="ORF">TWF506_002290</name>
</gene>
<comment type="caution">
    <text evidence="2">The sequence shown here is derived from an EMBL/GenBank/DDBJ whole genome shotgun (WGS) entry which is preliminary data.</text>
</comment>
<accession>A0AAN8N4X9</accession>
<dbReference type="Proteomes" id="UP001307849">
    <property type="component" value="Unassembled WGS sequence"/>
</dbReference>
<sequence>MTSPLLNIWVAPGLYIPPEAAAGGPTGFEQCGGPNNYCYLAPANFTGICGTWLGLPDHCCWVAARENDVEGYKKCEGIAGIRDTPFNRFGSSDAFNATGSTCPSGNFKFFDYELSSGTIATCCPNGQTGQAFLITGANNNTAYILDGIRCGTFDVPGELQNPTADPVPSSTLGGGGSTTSRGGATSTPRPTTAPTGTGTTSATGGQPTTTSGSATNRASKLSYLVVGSLIFGLFFGGSI</sequence>
<dbReference type="AlphaFoldDB" id="A0AAN8N4X9"/>
<evidence type="ECO:0000256" key="1">
    <source>
        <dbReference type="SAM" id="MobiDB-lite"/>
    </source>
</evidence>
<protein>
    <submittedName>
        <fullName evidence="2">Uncharacterized protein</fullName>
    </submittedName>
</protein>
<evidence type="ECO:0000313" key="2">
    <source>
        <dbReference type="EMBL" id="KAK6504077.1"/>
    </source>
</evidence>
<proteinExistence type="predicted"/>
<name>A0AAN8N4X9_9PEZI</name>
<dbReference type="EMBL" id="JAVHJM010000010">
    <property type="protein sequence ID" value="KAK6504077.1"/>
    <property type="molecule type" value="Genomic_DNA"/>
</dbReference>
<evidence type="ECO:0000313" key="3">
    <source>
        <dbReference type="Proteomes" id="UP001307849"/>
    </source>
</evidence>
<feature type="region of interest" description="Disordered" evidence="1">
    <location>
        <begin position="157"/>
        <end position="214"/>
    </location>
</feature>
<reference evidence="2 3" key="1">
    <citation type="submission" date="2019-10" db="EMBL/GenBank/DDBJ databases">
        <authorList>
            <person name="Palmer J.M."/>
        </authorList>
    </citation>
    <scope>NUCLEOTIDE SEQUENCE [LARGE SCALE GENOMIC DNA]</scope>
    <source>
        <strain evidence="2 3">TWF506</strain>
    </source>
</reference>
<feature type="compositionally biased region" description="Low complexity" evidence="1">
    <location>
        <begin position="178"/>
        <end position="214"/>
    </location>
</feature>
<keyword evidence="3" id="KW-1185">Reference proteome</keyword>